<reference evidence="2" key="1">
    <citation type="journal article" date="2023" name="bioRxiv">
        <title>Improved chromosome-level genome assembly for marigold (Tagetes erecta).</title>
        <authorList>
            <person name="Jiang F."/>
            <person name="Yuan L."/>
            <person name="Wang S."/>
            <person name="Wang H."/>
            <person name="Xu D."/>
            <person name="Wang A."/>
            <person name="Fan W."/>
        </authorList>
    </citation>
    <scope>NUCLEOTIDE SEQUENCE</scope>
    <source>
        <strain evidence="2">WSJ</strain>
        <tissue evidence="2">Leaf</tissue>
    </source>
</reference>
<evidence type="ECO:0000313" key="2">
    <source>
        <dbReference type="EMBL" id="KAK1406727.1"/>
    </source>
</evidence>
<gene>
    <name evidence="2" type="ORF">QVD17_38335</name>
</gene>
<dbReference type="Proteomes" id="UP001229421">
    <property type="component" value="Unassembled WGS sequence"/>
</dbReference>
<proteinExistence type="predicted"/>
<evidence type="ECO:0000256" key="1">
    <source>
        <dbReference type="SAM" id="MobiDB-lite"/>
    </source>
</evidence>
<comment type="caution">
    <text evidence="2">The sequence shown here is derived from an EMBL/GenBank/DDBJ whole genome shotgun (WGS) entry which is preliminary data.</text>
</comment>
<evidence type="ECO:0000313" key="3">
    <source>
        <dbReference type="Proteomes" id="UP001229421"/>
    </source>
</evidence>
<keyword evidence="3" id="KW-1185">Reference proteome</keyword>
<feature type="region of interest" description="Disordered" evidence="1">
    <location>
        <begin position="62"/>
        <end position="99"/>
    </location>
</feature>
<name>A0AAD8NFB6_TARER</name>
<organism evidence="2 3">
    <name type="scientific">Tagetes erecta</name>
    <name type="common">African marigold</name>
    <dbReference type="NCBI Taxonomy" id="13708"/>
    <lineage>
        <taxon>Eukaryota</taxon>
        <taxon>Viridiplantae</taxon>
        <taxon>Streptophyta</taxon>
        <taxon>Embryophyta</taxon>
        <taxon>Tracheophyta</taxon>
        <taxon>Spermatophyta</taxon>
        <taxon>Magnoliopsida</taxon>
        <taxon>eudicotyledons</taxon>
        <taxon>Gunneridae</taxon>
        <taxon>Pentapetalae</taxon>
        <taxon>asterids</taxon>
        <taxon>campanulids</taxon>
        <taxon>Asterales</taxon>
        <taxon>Asteraceae</taxon>
        <taxon>Asteroideae</taxon>
        <taxon>Heliantheae alliance</taxon>
        <taxon>Tageteae</taxon>
        <taxon>Tagetes</taxon>
    </lineage>
</organism>
<feature type="compositionally biased region" description="Basic residues" evidence="1">
    <location>
        <begin position="90"/>
        <end position="99"/>
    </location>
</feature>
<feature type="compositionally biased region" description="Basic and acidic residues" evidence="1">
    <location>
        <begin position="64"/>
        <end position="85"/>
    </location>
</feature>
<protein>
    <submittedName>
        <fullName evidence="2">Uncharacterized protein</fullName>
    </submittedName>
</protein>
<accession>A0AAD8NFB6</accession>
<dbReference type="EMBL" id="JAUHHV010000011">
    <property type="protein sequence ID" value="KAK1406727.1"/>
    <property type="molecule type" value="Genomic_DNA"/>
</dbReference>
<sequence length="99" mass="11526">MKWLMKNNKWEVYTDDDCESKYDVVHSLTTSLKDVYICDDGTQVPNNGDYIRASIFVKSLVSPHPHEERKRSVKEQGNEGKERVESGGNLRKRKRKRGL</sequence>
<dbReference type="AlphaFoldDB" id="A0AAD8NFB6"/>